<name>A0A1R1XM13_9FUNG</name>
<comment type="caution">
    <text evidence="9">The sequence shown here is derived from an EMBL/GenBank/DDBJ whole genome shotgun (WGS) entry which is preliminary data.</text>
</comment>
<dbReference type="InterPro" id="IPR007209">
    <property type="entry name" value="RNaseL-inhib-like_metal-bd_dom"/>
</dbReference>
<sequence length="311" mass="34754">MAKGKYGGHGGGRRDNVSRKYKNWGQDSKHTELDLSDTESNSKHEKLPIPVTMWDFDHCDPKRCSGRKLERMGIITELRLSQSFQGLVMRIDEVPFHRIKSKNNRLLPYLVASNPVNYGRPLKLNCAEALAAALYICKLDSYGDAIMAKFSWGHSFKELNEYLFDMYSKCTSSQQVIQAQNEYMASLEQESRDRKANKSTNYIDFSSDDDDNSFNANKPNDESSDDDSSDDSDDDSSDDIDHKADIVSGSNAQSKSNSKSKSNNKPSISTDANSYTEISDAIGSLQIDESSGPDSPIKKFATDKFGNTIEL</sequence>
<evidence type="ECO:0000256" key="6">
    <source>
        <dbReference type="SAM" id="MobiDB-lite"/>
    </source>
</evidence>
<dbReference type="GO" id="GO:0030490">
    <property type="term" value="P:maturation of SSU-rRNA"/>
    <property type="evidence" value="ECO:0007669"/>
    <property type="project" value="TreeGrafter"/>
</dbReference>
<feature type="domain" description="16S/18S rRNA aminocarboxypropyltransferase Tsr3 C-terminal" evidence="7">
    <location>
        <begin position="90"/>
        <end position="184"/>
    </location>
</feature>
<dbReference type="GO" id="GO:0106388">
    <property type="term" value="F:rRNA small subunit aminocarboxypropyltransferase activity"/>
    <property type="evidence" value="ECO:0007669"/>
    <property type="project" value="InterPro"/>
</dbReference>
<dbReference type="Pfam" id="PF04034">
    <property type="entry name" value="Ribo_biogen_C"/>
    <property type="match status" value="1"/>
</dbReference>
<evidence type="ECO:0000256" key="3">
    <source>
        <dbReference type="ARBA" id="ARBA00022552"/>
    </source>
</evidence>
<keyword evidence="4" id="KW-0808">Transferase</keyword>
<dbReference type="STRING" id="133412.A0A1R1XM13"/>
<keyword evidence="2" id="KW-0690">Ribosome biogenesis</keyword>
<proteinExistence type="predicted"/>
<dbReference type="EMBL" id="LSSN01002598">
    <property type="protein sequence ID" value="OMJ15656.1"/>
    <property type="molecule type" value="Genomic_DNA"/>
</dbReference>
<organism evidence="9 10">
    <name type="scientific">Smittium culicis</name>
    <dbReference type="NCBI Taxonomy" id="133412"/>
    <lineage>
        <taxon>Eukaryota</taxon>
        <taxon>Fungi</taxon>
        <taxon>Fungi incertae sedis</taxon>
        <taxon>Zoopagomycota</taxon>
        <taxon>Kickxellomycotina</taxon>
        <taxon>Harpellomycetes</taxon>
        <taxon>Harpellales</taxon>
        <taxon>Legeriomycetaceae</taxon>
        <taxon>Smittium</taxon>
    </lineage>
</organism>
<feature type="region of interest" description="Disordered" evidence="6">
    <location>
        <begin position="188"/>
        <end position="311"/>
    </location>
</feature>
<protein>
    <submittedName>
        <fullName evidence="9">Ribosome biogenesis protein TSR3</fullName>
    </submittedName>
</protein>
<dbReference type="PANTHER" id="PTHR20426:SF0">
    <property type="entry name" value="18S RRNA AMINOCARBOXYPROPYLTRANSFERASE"/>
    <property type="match status" value="1"/>
</dbReference>
<evidence type="ECO:0000313" key="10">
    <source>
        <dbReference type="Proteomes" id="UP000187283"/>
    </source>
</evidence>
<evidence type="ECO:0000259" key="7">
    <source>
        <dbReference type="Pfam" id="PF04034"/>
    </source>
</evidence>
<feature type="region of interest" description="Disordered" evidence="6">
    <location>
        <begin position="1"/>
        <end position="43"/>
    </location>
</feature>
<evidence type="ECO:0000256" key="2">
    <source>
        <dbReference type="ARBA" id="ARBA00022517"/>
    </source>
</evidence>
<evidence type="ECO:0000256" key="5">
    <source>
        <dbReference type="ARBA" id="ARBA00022691"/>
    </source>
</evidence>
<feature type="domain" description="RNase L inhibitor RLI-like possible metal-binding" evidence="8">
    <location>
        <begin position="50"/>
        <end position="82"/>
    </location>
</feature>
<dbReference type="InterPro" id="IPR007177">
    <property type="entry name" value="Tsr3_C"/>
</dbReference>
<dbReference type="OrthoDB" id="10262062at2759"/>
<feature type="compositionally biased region" description="Acidic residues" evidence="6">
    <location>
        <begin position="222"/>
        <end position="238"/>
    </location>
</feature>
<reference evidence="9 10" key="1">
    <citation type="submission" date="2017-01" db="EMBL/GenBank/DDBJ databases">
        <authorList>
            <person name="Mah S.A."/>
            <person name="Swanson W.J."/>
            <person name="Moy G.W."/>
            <person name="Vacquier V.D."/>
        </authorList>
    </citation>
    <scope>NUCLEOTIDE SEQUENCE [LARGE SCALE GENOMIC DNA]</scope>
    <source>
        <strain evidence="9 10">GSMNP</strain>
    </source>
</reference>
<dbReference type="Proteomes" id="UP000187283">
    <property type="component" value="Unassembled WGS sequence"/>
</dbReference>
<gene>
    <name evidence="9" type="ORF">AYI70_g7120</name>
</gene>
<dbReference type="AlphaFoldDB" id="A0A1R1XM13"/>
<dbReference type="InterPro" id="IPR022968">
    <property type="entry name" value="Tsr3-like"/>
</dbReference>
<dbReference type="Pfam" id="PF04068">
    <property type="entry name" value="Fer4_RLI"/>
    <property type="match status" value="1"/>
</dbReference>
<dbReference type="PANTHER" id="PTHR20426">
    <property type="entry name" value="RIBOSOME BIOGENESIS PROTEIN TSR3 HOMOLOG"/>
    <property type="match status" value="1"/>
</dbReference>
<feature type="compositionally biased region" description="Gly residues" evidence="6">
    <location>
        <begin position="1"/>
        <end position="10"/>
    </location>
</feature>
<keyword evidence="1" id="KW-0963">Cytoplasm</keyword>
<evidence type="ECO:0000259" key="8">
    <source>
        <dbReference type="Pfam" id="PF04068"/>
    </source>
</evidence>
<evidence type="ECO:0000313" key="9">
    <source>
        <dbReference type="EMBL" id="OMJ15656.1"/>
    </source>
</evidence>
<feature type="compositionally biased region" description="Low complexity" evidence="6">
    <location>
        <begin position="248"/>
        <end position="269"/>
    </location>
</feature>
<accession>A0A1R1XM13</accession>
<evidence type="ECO:0000256" key="4">
    <source>
        <dbReference type="ARBA" id="ARBA00022679"/>
    </source>
</evidence>
<keyword evidence="5" id="KW-0949">S-adenosyl-L-methionine</keyword>
<keyword evidence="3" id="KW-0698">rRNA processing</keyword>
<keyword evidence="10" id="KW-1185">Reference proteome</keyword>
<evidence type="ECO:0000256" key="1">
    <source>
        <dbReference type="ARBA" id="ARBA00022490"/>
    </source>
</evidence>